<dbReference type="OrthoDB" id="1682423at2"/>
<comment type="similarity">
    <text evidence="2">Belongs to the UPF0702 family.</text>
</comment>
<dbReference type="AlphaFoldDB" id="A0A4R2KDZ7"/>
<feature type="domain" description="YetF C-terminal" evidence="8">
    <location>
        <begin position="79"/>
        <end position="210"/>
    </location>
</feature>
<feature type="transmembrane region" description="Helical" evidence="7">
    <location>
        <begin position="52"/>
        <end position="76"/>
    </location>
</feature>
<protein>
    <submittedName>
        <fullName evidence="9">Uncharacterized membrane protein YcaP (DUF421 family)</fullName>
    </submittedName>
</protein>
<evidence type="ECO:0000256" key="6">
    <source>
        <dbReference type="ARBA" id="ARBA00023136"/>
    </source>
</evidence>
<keyword evidence="6 7" id="KW-0472">Membrane</keyword>
<sequence length="225" mass="25690">MIIILIRTLLLYLFVLFCLRLMGKGELSEMQPFELVIILMLSELASLPMEDTAIPLINGFVSILALLFIQVLISYINLKSEKARVMICGKPSILIHKGNINEKELKRLRININDLVEQLRVKDYYNIADVAFAILETNGDLSIIPKANKRPVTLEDLHITPSYTGLPLSLIIDGHVNEENLKKINYSKSWLTSQLKTKGIKNTKEVLFCFVDANHEIYIHKKDRV</sequence>
<evidence type="ECO:0000313" key="10">
    <source>
        <dbReference type="Proteomes" id="UP000294919"/>
    </source>
</evidence>
<organism evidence="9 10">
    <name type="scientific">Marinisporobacter balticus</name>
    <dbReference type="NCBI Taxonomy" id="2018667"/>
    <lineage>
        <taxon>Bacteria</taxon>
        <taxon>Bacillati</taxon>
        <taxon>Bacillota</taxon>
        <taxon>Clostridia</taxon>
        <taxon>Peptostreptococcales</taxon>
        <taxon>Thermotaleaceae</taxon>
        <taxon>Marinisporobacter</taxon>
    </lineage>
</organism>
<evidence type="ECO:0000313" key="9">
    <source>
        <dbReference type="EMBL" id="TCO68526.1"/>
    </source>
</evidence>
<proteinExistence type="inferred from homology"/>
<keyword evidence="10" id="KW-1185">Reference proteome</keyword>
<dbReference type="EMBL" id="SLWV01000043">
    <property type="protein sequence ID" value="TCO68526.1"/>
    <property type="molecule type" value="Genomic_DNA"/>
</dbReference>
<dbReference type="InterPro" id="IPR007353">
    <property type="entry name" value="DUF421"/>
</dbReference>
<evidence type="ECO:0000259" key="8">
    <source>
        <dbReference type="Pfam" id="PF04239"/>
    </source>
</evidence>
<dbReference type="GO" id="GO:0005886">
    <property type="term" value="C:plasma membrane"/>
    <property type="evidence" value="ECO:0007669"/>
    <property type="project" value="UniProtKB-SubCell"/>
</dbReference>
<accession>A0A4R2KDZ7</accession>
<dbReference type="InterPro" id="IPR023090">
    <property type="entry name" value="UPF0702_alpha/beta_dom_sf"/>
</dbReference>
<evidence type="ECO:0000256" key="1">
    <source>
        <dbReference type="ARBA" id="ARBA00004651"/>
    </source>
</evidence>
<keyword evidence="4 7" id="KW-0812">Transmembrane</keyword>
<comment type="subcellular location">
    <subcellularLocation>
        <location evidence="1">Cell membrane</location>
        <topology evidence="1">Multi-pass membrane protein</topology>
    </subcellularLocation>
</comment>
<keyword evidence="5 7" id="KW-1133">Transmembrane helix</keyword>
<evidence type="ECO:0000256" key="7">
    <source>
        <dbReference type="SAM" id="Phobius"/>
    </source>
</evidence>
<evidence type="ECO:0000256" key="2">
    <source>
        <dbReference type="ARBA" id="ARBA00006448"/>
    </source>
</evidence>
<reference evidence="9 10" key="1">
    <citation type="submission" date="2019-03" db="EMBL/GenBank/DDBJ databases">
        <title>Genomic Encyclopedia of Type Strains, Phase IV (KMG-IV): sequencing the most valuable type-strain genomes for metagenomic binning, comparative biology and taxonomic classification.</title>
        <authorList>
            <person name="Goeker M."/>
        </authorList>
    </citation>
    <scope>NUCLEOTIDE SEQUENCE [LARGE SCALE GENOMIC DNA]</scope>
    <source>
        <strain evidence="9 10">DSM 102940</strain>
    </source>
</reference>
<name>A0A4R2KDZ7_9FIRM</name>
<dbReference type="Pfam" id="PF04239">
    <property type="entry name" value="DUF421"/>
    <property type="match status" value="1"/>
</dbReference>
<comment type="caution">
    <text evidence="9">The sequence shown here is derived from an EMBL/GenBank/DDBJ whole genome shotgun (WGS) entry which is preliminary data.</text>
</comment>
<evidence type="ECO:0000256" key="4">
    <source>
        <dbReference type="ARBA" id="ARBA00022692"/>
    </source>
</evidence>
<dbReference type="PANTHER" id="PTHR34582:SF6">
    <property type="entry name" value="UPF0702 TRANSMEMBRANE PROTEIN YCAP"/>
    <property type="match status" value="1"/>
</dbReference>
<dbReference type="Proteomes" id="UP000294919">
    <property type="component" value="Unassembled WGS sequence"/>
</dbReference>
<gene>
    <name evidence="9" type="ORF">EV214_14318</name>
</gene>
<evidence type="ECO:0000256" key="5">
    <source>
        <dbReference type="ARBA" id="ARBA00022989"/>
    </source>
</evidence>
<evidence type="ECO:0000256" key="3">
    <source>
        <dbReference type="ARBA" id="ARBA00022475"/>
    </source>
</evidence>
<dbReference type="RefSeq" id="WP_132248189.1">
    <property type="nucleotide sequence ID" value="NZ_SLWV01000043.1"/>
</dbReference>
<dbReference type="PANTHER" id="PTHR34582">
    <property type="entry name" value="UPF0702 TRANSMEMBRANE PROTEIN YCAP"/>
    <property type="match status" value="1"/>
</dbReference>
<keyword evidence="3" id="KW-1003">Cell membrane</keyword>
<dbReference type="Gene3D" id="3.30.240.20">
    <property type="entry name" value="bsu07140 like domains"/>
    <property type="match status" value="2"/>
</dbReference>